<dbReference type="PANTHER" id="PTHR12886">
    <property type="entry name" value="PIG-M MANNOSYLTRANSFERASE"/>
    <property type="match status" value="1"/>
</dbReference>
<evidence type="ECO:0000256" key="10">
    <source>
        <dbReference type="ARBA" id="ARBA00023136"/>
    </source>
</evidence>
<feature type="transmembrane region" description="Helical" evidence="11">
    <location>
        <begin position="436"/>
        <end position="457"/>
    </location>
</feature>
<dbReference type="KEGG" id="tps:THAPSDRAFT_42624"/>
<dbReference type="EC" id="2.4.1.-" evidence="11"/>
<sequence length="481" mass="55162">MTSTIQLLQSHPFLLGLALRLSLLFLLPLLLDDNPLLRGVRYTDIDYDVFTDAAFHVADGRSPYERHTYRYTPFLASLLIGTLLSAKYFGKILFCVADAICGYIIVVLRKQRRRRISEEDDDERQYKQNNNNNVSGWRRLLDISPGLKDSLWWLYNPLPINICTRGSAESLVVLLPVLATSSWRLRRWGTTIPIIARACLAGIMHGVGIHAKLYPVIYTISFMAYFSHWNNNNNNNNEYKLLLTMLPNELQTYQRRDGLILFLVFTVGTVGALTHAAVHFHGREALEEGLLYHFQRVDHRHNYSMYWYWIYLARGRSYANANELSAVASPSSSIWGHLPLIPQVLILGFSSLGIAPYDLTFALFCQTFAFVAFNKVMTAQYFTWYLCLLPLCSDRIKWNSRRMAFSLGLLAISIIAWLLSAFSLEMLGWRSHRQVWLASLFFFVANVNLLTSILDGYKHEQIARAKTRPGEGWSKPKAKVT</sequence>
<evidence type="ECO:0000256" key="9">
    <source>
        <dbReference type="ARBA" id="ARBA00022989"/>
    </source>
</evidence>
<comment type="caution">
    <text evidence="11">Lacks conserved residue(s) required for the propagation of feature annotation.</text>
</comment>
<protein>
    <recommendedName>
        <fullName evidence="11">GPI mannosyltransferase 1</fullName>
        <ecNumber evidence="11">2.4.1.-</ecNumber>
    </recommendedName>
    <alternativeName>
        <fullName evidence="11">GPI mannosyltransferase I</fullName>
    </alternativeName>
</protein>
<dbReference type="STRING" id="35128.B8CDX6"/>
<evidence type="ECO:0000256" key="6">
    <source>
        <dbReference type="ARBA" id="ARBA00022679"/>
    </source>
</evidence>
<dbReference type="UniPathway" id="UPA00196"/>
<evidence type="ECO:0000256" key="2">
    <source>
        <dbReference type="ARBA" id="ARBA00004687"/>
    </source>
</evidence>
<feature type="transmembrane region" description="Helical" evidence="11">
    <location>
        <begin position="88"/>
        <end position="108"/>
    </location>
</feature>
<accession>B8CDX6</accession>
<feature type="transmembrane region" description="Helical" evidence="11">
    <location>
        <begin position="12"/>
        <end position="31"/>
    </location>
</feature>
<reference evidence="12 13" key="2">
    <citation type="journal article" date="2008" name="Nature">
        <title>The Phaeodactylum genome reveals the evolutionary history of diatom genomes.</title>
        <authorList>
            <person name="Bowler C."/>
            <person name="Allen A.E."/>
            <person name="Badger J.H."/>
            <person name="Grimwood J."/>
            <person name="Jabbari K."/>
            <person name="Kuo A."/>
            <person name="Maheswari U."/>
            <person name="Martens C."/>
            <person name="Maumus F."/>
            <person name="Otillar R.P."/>
            <person name="Rayko E."/>
            <person name="Salamov A."/>
            <person name="Vandepoele K."/>
            <person name="Beszteri B."/>
            <person name="Gruber A."/>
            <person name="Heijde M."/>
            <person name="Katinka M."/>
            <person name="Mock T."/>
            <person name="Valentin K."/>
            <person name="Verret F."/>
            <person name="Berges J.A."/>
            <person name="Brownlee C."/>
            <person name="Cadoret J.P."/>
            <person name="Chiovitti A."/>
            <person name="Choi C.J."/>
            <person name="Coesel S."/>
            <person name="De Martino A."/>
            <person name="Detter J.C."/>
            <person name="Durkin C."/>
            <person name="Falciatore A."/>
            <person name="Fournet J."/>
            <person name="Haruta M."/>
            <person name="Huysman M.J."/>
            <person name="Jenkins B.D."/>
            <person name="Jiroutova K."/>
            <person name="Jorgensen R.E."/>
            <person name="Joubert Y."/>
            <person name="Kaplan A."/>
            <person name="Kroger N."/>
            <person name="Kroth P.G."/>
            <person name="La Roche J."/>
            <person name="Lindquist E."/>
            <person name="Lommer M."/>
            <person name="Martin-Jezequel V."/>
            <person name="Lopez P.J."/>
            <person name="Lucas S."/>
            <person name="Mangogna M."/>
            <person name="McGinnis K."/>
            <person name="Medlin L.K."/>
            <person name="Montsant A."/>
            <person name="Oudot-Le Secq M.P."/>
            <person name="Napoli C."/>
            <person name="Obornik M."/>
            <person name="Parker M.S."/>
            <person name="Petit J.L."/>
            <person name="Porcel B.M."/>
            <person name="Poulsen N."/>
            <person name="Robison M."/>
            <person name="Rychlewski L."/>
            <person name="Rynearson T.A."/>
            <person name="Schmutz J."/>
            <person name="Shapiro H."/>
            <person name="Siaut M."/>
            <person name="Stanley M."/>
            <person name="Sussman M.R."/>
            <person name="Taylor A.R."/>
            <person name="Vardi A."/>
            <person name="von Dassow P."/>
            <person name="Vyverman W."/>
            <person name="Willis A."/>
            <person name="Wyrwicz L.S."/>
            <person name="Rokhsar D.S."/>
            <person name="Weissenbach J."/>
            <person name="Armbrust E.V."/>
            <person name="Green B.R."/>
            <person name="Van de Peer Y."/>
            <person name="Grigoriev I.V."/>
        </authorList>
    </citation>
    <scope>NUCLEOTIDE SEQUENCE [LARGE SCALE GENOMIC DNA]</scope>
    <source>
        <strain evidence="12 13">CCMP1335</strain>
    </source>
</reference>
<evidence type="ECO:0000256" key="3">
    <source>
        <dbReference type="ARBA" id="ARBA00011071"/>
    </source>
</evidence>
<dbReference type="InterPro" id="IPR007704">
    <property type="entry name" value="PIG-M"/>
</dbReference>
<dbReference type="eggNOG" id="KOG3893">
    <property type="taxonomic scope" value="Eukaryota"/>
</dbReference>
<feature type="transmembrane region" description="Helical" evidence="11">
    <location>
        <begin position="403"/>
        <end position="424"/>
    </location>
</feature>
<dbReference type="HOGENOM" id="CLU_024220_3_1_1"/>
<dbReference type="RefSeq" id="XP_002294339.1">
    <property type="nucleotide sequence ID" value="XM_002294303.1"/>
</dbReference>
<keyword evidence="10 11" id="KW-0472">Membrane</keyword>
<evidence type="ECO:0000256" key="5">
    <source>
        <dbReference type="ARBA" id="ARBA00022676"/>
    </source>
</evidence>
<dbReference type="GO" id="GO:0000030">
    <property type="term" value="F:mannosyltransferase activity"/>
    <property type="evidence" value="ECO:0000318"/>
    <property type="project" value="GO_Central"/>
</dbReference>
<evidence type="ECO:0000313" key="13">
    <source>
        <dbReference type="Proteomes" id="UP000001449"/>
    </source>
</evidence>
<comment type="function">
    <text evidence="11">Catalytic subunit of the glycosylphosphatidylinositol-mannosyltransferase I complex which catalyzes the transfer of the first mannose, via an alpha-1,4 bond from a dolichol-phosphate-mannose (Dol-P-Man) to the glucosaminyl acyl phosphatidylinositol (GlcN-(acyl)PI) intermediate to generate alpha-D-Man-(1-&gt;4)-alpha-D-GlcN-(1-&gt;6)-(1-radyl,2-acyl-sn-glycero-3-phospho)-2-acyl-inositol and participates in the sixth step of the glycosylphosphatidylinositol-anchor biosynthesis.</text>
</comment>
<dbReference type="AlphaFoldDB" id="B8CDX6"/>
<evidence type="ECO:0000256" key="4">
    <source>
        <dbReference type="ARBA" id="ARBA00022502"/>
    </source>
</evidence>
<feature type="transmembrane region" description="Helical" evidence="11">
    <location>
        <begin position="259"/>
        <end position="278"/>
    </location>
</feature>
<dbReference type="GO" id="GO:0006506">
    <property type="term" value="P:GPI anchor biosynthetic process"/>
    <property type="evidence" value="ECO:0000318"/>
    <property type="project" value="GO_Central"/>
</dbReference>
<feature type="transmembrane region" description="Helical" evidence="11">
    <location>
        <begin position="340"/>
        <end position="373"/>
    </location>
</feature>
<dbReference type="GO" id="GO:0051751">
    <property type="term" value="F:alpha-1,4-mannosyltransferase activity"/>
    <property type="evidence" value="ECO:0007669"/>
    <property type="project" value="InterPro"/>
</dbReference>
<comment type="similarity">
    <text evidence="3 11">Belongs to the PIGM family.</text>
</comment>
<gene>
    <name evidence="12" type="ORF">THAPSDRAFT_42624</name>
</gene>
<keyword evidence="13" id="KW-1185">Reference proteome</keyword>
<evidence type="ECO:0000256" key="1">
    <source>
        <dbReference type="ARBA" id="ARBA00004477"/>
    </source>
</evidence>
<organism evidence="12 13">
    <name type="scientific">Thalassiosira pseudonana</name>
    <name type="common">Marine diatom</name>
    <name type="synonym">Cyclotella nana</name>
    <dbReference type="NCBI Taxonomy" id="35128"/>
    <lineage>
        <taxon>Eukaryota</taxon>
        <taxon>Sar</taxon>
        <taxon>Stramenopiles</taxon>
        <taxon>Ochrophyta</taxon>
        <taxon>Bacillariophyta</taxon>
        <taxon>Coscinodiscophyceae</taxon>
        <taxon>Thalassiosirophycidae</taxon>
        <taxon>Thalassiosirales</taxon>
        <taxon>Thalassiosiraceae</taxon>
        <taxon>Thalassiosira</taxon>
    </lineage>
</organism>
<comment type="subcellular location">
    <subcellularLocation>
        <location evidence="1 11">Endoplasmic reticulum membrane</location>
        <topology evidence="1 11">Multi-pass membrane protein</topology>
    </subcellularLocation>
</comment>
<dbReference type="FunCoup" id="B8CDX6">
    <property type="interactions" value="338"/>
</dbReference>
<dbReference type="GO" id="GO:1990529">
    <property type="term" value="C:glycosylphosphatidylinositol-mannosyltransferase I complex"/>
    <property type="evidence" value="ECO:0000318"/>
    <property type="project" value="GO_Central"/>
</dbReference>
<dbReference type="InParanoid" id="B8CDX6"/>
<name>B8CDX6_THAPS</name>
<keyword evidence="7 11" id="KW-0812">Transmembrane</keyword>
<keyword evidence="9 11" id="KW-1133">Transmembrane helix</keyword>
<dbReference type="GO" id="GO:0005789">
    <property type="term" value="C:endoplasmic reticulum membrane"/>
    <property type="evidence" value="ECO:0007669"/>
    <property type="project" value="UniProtKB-SubCell"/>
</dbReference>
<reference evidence="12 13" key="1">
    <citation type="journal article" date="2004" name="Science">
        <title>The genome of the diatom Thalassiosira pseudonana: ecology, evolution, and metabolism.</title>
        <authorList>
            <person name="Armbrust E.V."/>
            <person name="Berges J.A."/>
            <person name="Bowler C."/>
            <person name="Green B.R."/>
            <person name="Martinez D."/>
            <person name="Putnam N.H."/>
            <person name="Zhou S."/>
            <person name="Allen A.E."/>
            <person name="Apt K.E."/>
            <person name="Bechner M."/>
            <person name="Brzezinski M.A."/>
            <person name="Chaal B.K."/>
            <person name="Chiovitti A."/>
            <person name="Davis A.K."/>
            <person name="Demarest M.S."/>
            <person name="Detter J.C."/>
            <person name="Glavina T."/>
            <person name="Goodstein D."/>
            <person name="Hadi M.Z."/>
            <person name="Hellsten U."/>
            <person name="Hildebrand M."/>
            <person name="Jenkins B.D."/>
            <person name="Jurka J."/>
            <person name="Kapitonov V.V."/>
            <person name="Kroger N."/>
            <person name="Lau W.W."/>
            <person name="Lane T.W."/>
            <person name="Larimer F.W."/>
            <person name="Lippmeier J.C."/>
            <person name="Lucas S."/>
            <person name="Medina M."/>
            <person name="Montsant A."/>
            <person name="Obornik M."/>
            <person name="Parker M.S."/>
            <person name="Palenik B."/>
            <person name="Pazour G.J."/>
            <person name="Richardson P.M."/>
            <person name="Rynearson T.A."/>
            <person name="Saito M.A."/>
            <person name="Schwartz D.C."/>
            <person name="Thamatrakoln K."/>
            <person name="Valentin K."/>
            <person name="Vardi A."/>
            <person name="Wilkerson F.P."/>
            <person name="Rokhsar D.S."/>
        </authorList>
    </citation>
    <scope>NUCLEOTIDE SEQUENCE [LARGE SCALE GENOMIC DNA]</scope>
    <source>
        <strain evidence="12 13">CCMP1335</strain>
    </source>
</reference>
<dbReference type="GeneID" id="7453118"/>
<dbReference type="Proteomes" id="UP000001449">
    <property type="component" value="Chromosome 17"/>
</dbReference>
<keyword evidence="4 11" id="KW-0337">GPI-anchor biosynthesis</keyword>
<proteinExistence type="inferred from homology"/>
<dbReference type="PANTHER" id="PTHR12886:SF0">
    <property type="entry name" value="GPI MANNOSYLTRANSFERASE 1"/>
    <property type="match status" value="1"/>
</dbReference>
<keyword evidence="5 11" id="KW-0328">Glycosyltransferase</keyword>
<evidence type="ECO:0000256" key="7">
    <source>
        <dbReference type="ARBA" id="ARBA00022692"/>
    </source>
</evidence>
<comment type="pathway">
    <text evidence="2 11">Glycolipid biosynthesis; glycosylphosphatidylinositol-anchor biosynthesis.</text>
</comment>
<dbReference type="Pfam" id="PF05007">
    <property type="entry name" value="Mannosyl_trans"/>
    <property type="match status" value="1"/>
</dbReference>
<evidence type="ECO:0000256" key="11">
    <source>
        <dbReference type="RuleBase" id="RU365064"/>
    </source>
</evidence>
<keyword evidence="8 11" id="KW-0256">Endoplasmic reticulum</keyword>
<keyword evidence="6 11" id="KW-0808">Transferase</keyword>
<dbReference type="OMA" id="MLWFIGQ"/>
<dbReference type="GO" id="GO:0004376">
    <property type="term" value="F:GPI mannosyltransferase activity"/>
    <property type="evidence" value="ECO:0007669"/>
    <property type="project" value="InterPro"/>
</dbReference>
<dbReference type="EMBL" id="CM000651">
    <property type="protein sequence ID" value="EED88173.1"/>
    <property type="molecule type" value="Genomic_DNA"/>
</dbReference>
<evidence type="ECO:0000313" key="12">
    <source>
        <dbReference type="EMBL" id="EED88173.1"/>
    </source>
</evidence>
<evidence type="ECO:0000256" key="8">
    <source>
        <dbReference type="ARBA" id="ARBA00022824"/>
    </source>
</evidence>
<dbReference type="PaxDb" id="35128-Thaps42624"/>